<comment type="similarity">
    <text evidence="2">Belongs to the prephenate/arogenate dehydrogenase family.</text>
</comment>
<evidence type="ECO:0000256" key="6">
    <source>
        <dbReference type="ARBA" id="ARBA00023002"/>
    </source>
</evidence>
<evidence type="ECO:0000256" key="8">
    <source>
        <dbReference type="ARBA" id="ARBA00023141"/>
    </source>
</evidence>
<dbReference type="FunFam" id="3.40.50.720:FF:000208">
    <property type="entry name" value="Prephenate dehydrogenase"/>
    <property type="match status" value="1"/>
</dbReference>
<dbReference type="EMBL" id="ACEO02000016">
    <property type="protein sequence ID" value="EFC51049.1"/>
    <property type="molecule type" value="Genomic_DNA"/>
</dbReference>
<organism evidence="12 13">
    <name type="scientific">Neisseria subflava NJ9703</name>
    <dbReference type="NCBI Taxonomy" id="546268"/>
    <lineage>
        <taxon>Bacteria</taxon>
        <taxon>Pseudomonadati</taxon>
        <taxon>Pseudomonadota</taxon>
        <taxon>Betaproteobacteria</taxon>
        <taxon>Neisseriales</taxon>
        <taxon>Neisseriaceae</taxon>
        <taxon>Neisseria</taxon>
    </lineage>
</organism>
<comment type="pathway">
    <text evidence="1">Amino-acid biosynthesis; L-tyrosine biosynthesis; (4-hydroxyphenyl)pyruvate from prephenate (NAD(+) route): step 1/1.</text>
</comment>
<dbReference type="GO" id="GO:0006571">
    <property type="term" value="P:tyrosine biosynthetic process"/>
    <property type="evidence" value="ECO:0007669"/>
    <property type="project" value="UniProtKB-KW"/>
</dbReference>
<evidence type="ECO:0000313" key="12">
    <source>
        <dbReference type="EMBL" id="EFC51049.1"/>
    </source>
</evidence>
<dbReference type="Pfam" id="PF20463">
    <property type="entry name" value="PDH_C"/>
    <property type="match status" value="1"/>
</dbReference>
<dbReference type="Proteomes" id="UP000004621">
    <property type="component" value="Unassembled WGS sequence"/>
</dbReference>
<comment type="catalytic activity">
    <reaction evidence="9">
        <text>prephenate + NAD(+) = 3-(4-hydroxyphenyl)pyruvate + CO2 + NADH</text>
        <dbReference type="Rhea" id="RHEA:13869"/>
        <dbReference type="ChEBI" id="CHEBI:16526"/>
        <dbReference type="ChEBI" id="CHEBI:29934"/>
        <dbReference type="ChEBI" id="CHEBI:36242"/>
        <dbReference type="ChEBI" id="CHEBI:57540"/>
        <dbReference type="ChEBI" id="CHEBI:57945"/>
        <dbReference type="EC" id="1.3.1.12"/>
    </reaction>
</comment>
<evidence type="ECO:0000256" key="3">
    <source>
        <dbReference type="ARBA" id="ARBA00012068"/>
    </source>
</evidence>
<dbReference type="Gene3D" id="3.40.50.720">
    <property type="entry name" value="NAD(P)-binding Rossmann-like Domain"/>
    <property type="match status" value="1"/>
</dbReference>
<dbReference type="Gene3D" id="1.10.3660.10">
    <property type="entry name" value="6-phosphogluconate dehydrogenase C-terminal like domain"/>
    <property type="match status" value="1"/>
</dbReference>
<keyword evidence="8" id="KW-0057">Aromatic amino acid biosynthesis</keyword>
<feature type="domain" description="Prephenate/arogenate dehydrogenase" evidence="11">
    <location>
        <begin position="8"/>
        <end position="293"/>
    </location>
</feature>
<protein>
    <recommendedName>
        <fullName evidence="3">prephenate dehydrogenase</fullName>
        <ecNumber evidence="3">1.3.1.12</ecNumber>
    </recommendedName>
</protein>
<dbReference type="InterPro" id="IPR050812">
    <property type="entry name" value="Preph/Arog_dehydrog"/>
</dbReference>
<reference evidence="12 13" key="1">
    <citation type="submission" date="2010-01" db="EMBL/GenBank/DDBJ databases">
        <authorList>
            <person name="Weinstock G."/>
            <person name="Sodergren E."/>
            <person name="Clifton S."/>
            <person name="Fulton L."/>
            <person name="Fulton B."/>
            <person name="Courtney L."/>
            <person name="Fronick C."/>
            <person name="Harrison M."/>
            <person name="Strong C."/>
            <person name="Farmer C."/>
            <person name="Delahaunty K."/>
            <person name="Markovic C."/>
            <person name="Hall O."/>
            <person name="Minx P."/>
            <person name="Tomlinson C."/>
            <person name="Mitreva M."/>
            <person name="Nelson J."/>
            <person name="Hou S."/>
            <person name="Wollam A."/>
            <person name="Pepin K.H."/>
            <person name="Johnson M."/>
            <person name="Bhonagiri V."/>
            <person name="Nash W.E."/>
            <person name="Warren W."/>
            <person name="Chinwalla A."/>
            <person name="Mardis E.R."/>
            <person name="Wilson R.K."/>
        </authorList>
    </citation>
    <scope>NUCLEOTIDE SEQUENCE [LARGE SCALE GENOMIC DNA]</scope>
    <source>
        <strain evidence="12 13">NJ9703</strain>
    </source>
</reference>
<keyword evidence="5" id="KW-0028">Amino-acid biosynthesis</keyword>
<feature type="transmembrane region" description="Helical" evidence="10">
    <location>
        <begin position="6"/>
        <end position="24"/>
    </location>
</feature>
<evidence type="ECO:0000256" key="2">
    <source>
        <dbReference type="ARBA" id="ARBA00007964"/>
    </source>
</evidence>
<keyword evidence="10" id="KW-0472">Membrane</keyword>
<evidence type="ECO:0000256" key="7">
    <source>
        <dbReference type="ARBA" id="ARBA00023027"/>
    </source>
</evidence>
<evidence type="ECO:0000256" key="4">
    <source>
        <dbReference type="ARBA" id="ARBA00022498"/>
    </source>
</evidence>
<proteinExistence type="inferred from homology"/>
<name>A0A9W5MYD2_NEISU</name>
<keyword evidence="6 12" id="KW-0560">Oxidoreductase</keyword>
<dbReference type="FunFam" id="1.10.3660.10:FF:000003">
    <property type="entry name" value="Prephenate dehydrogenase"/>
    <property type="match status" value="1"/>
</dbReference>
<dbReference type="AlphaFoldDB" id="A0A9W5MYD2"/>
<dbReference type="RefSeq" id="WP_004521039.1">
    <property type="nucleotide sequence ID" value="NZ_ACEO02000016.1"/>
</dbReference>
<evidence type="ECO:0000256" key="9">
    <source>
        <dbReference type="ARBA" id="ARBA00049260"/>
    </source>
</evidence>
<dbReference type="InterPro" id="IPR036291">
    <property type="entry name" value="NAD(P)-bd_dom_sf"/>
</dbReference>
<keyword evidence="10" id="KW-1133">Transmembrane helix</keyword>
<dbReference type="EC" id="1.3.1.12" evidence="3"/>
<evidence type="ECO:0000256" key="10">
    <source>
        <dbReference type="SAM" id="Phobius"/>
    </source>
</evidence>
<keyword evidence="4" id="KW-0827">Tyrosine biosynthesis</keyword>
<dbReference type="SUPFAM" id="SSF51735">
    <property type="entry name" value="NAD(P)-binding Rossmann-fold domains"/>
    <property type="match status" value="1"/>
</dbReference>
<dbReference type="InterPro" id="IPR046825">
    <property type="entry name" value="PDH_C"/>
</dbReference>
<keyword evidence="7" id="KW-0520">NAD</keyword>
<evidence type="ECO:0000256" key="1">
    <source>
        <dbReference type="ARBA" id="ARBA00005067"/>
    </source>
</evidence>
<dbReference type="Pfam" id="PF02153">
    <property type="entry name" value="PDH_N"/>
    <property type="match status" value="1"/>
</dbReference>
<sequence length="293" mass="32238">MNTSAFFPHITLIGVGLIGGSFMLDLKRLGLVQTVTGIDTNADNLNYALECGIIDHAYPNICAESIGNADLVLIATPVSVLPDVCRDIKPFLKETACVSDVGSTKQSALNAFRTHLSERLPQCFAAHPIAGSDQSGAKSARCGLFQNSRLIITLHGHEASDGLRRLKSLWQAVGSQIFTMSAEEHDNIFAAVSHLPHLTAFAYVHALFDHPHGKDYLPYAATGFRDFTRIASSHPAVWTDICMANRPALLKLTGDLKEQLSKLEQLLSEGNKTELYRYFEEAAQMRNDWLKNR</sequence>
<dbReference type="GO" id="GO:0008977">
    <property type="term" value="F:prephenate dehydrogenase (NAD+) activity"/>
    <property type="evidence" value="ECO:0007669"/>
    <property type="project" value="UniProtKB-EC"/>
</dbReference>
<dbReference type="InterPro" id="IPR003099">
    <property type="entry name" value="Prephen_DH"/>
</dbReference>
<accession>A0A9W5MYD2</accession>
<dbReference type="GO" id="GO:0004665">
    <property type="term" value="F:prephenate dehydrogenase (NADP+) activity"/>
    <property type="evidence" value="ECO:0007669"/>
    <property type="project" value="InterPro"/>
</dbReference>
<dbReference type="PANTHER" id="PTHR21363:SF0">
    <property type="entry name" value="PREPHENATE DEHYDROGENASE [NADP(+)]"/>
    <property type="match status" value="1"/>
</dbReference>
<dbReference type="SUPFAM" id="SSF48179">
    <property type="entry name" value="6-phosphogluconate dehydrogenase C-terminal domain-like"/>
    <property type="match status" value="1"/>
</dbReference>
<evidence type="ECO:0000256" key="5">
    <source>
        <dbReference type="ARBA" id="ARBA00022605"/>
    </source>
</evidence>
<dbReference type="PROSITE" id="PS51176">
    <property type="entry name" value="PDH_ADH"/>
    <property type="match status" value="1"/>
</dbReference>
<evidence type="ECO:0000259" key="11">
    <source>
        <dbReference type="PROSITE" id="PS51176"/>
    </source>
</evidence>
<gene>
    <name evidence="12" type="ORF">NEISUBOT_05528</name>
</gene>
<dbReference type="InterPro" id="IPR008927">
    <property type="entry name" value="6-PGluconate_DH-like_C_sf"/>
</dbReference>
<keyword evidence="10" id="KW-0812">Transmembrane</keyword>
<dbReference type="InterPro" id="IPR046826">
    <property type="entry name" value="PDH_N"/>
</dbReference>
<dbReference type="PANTHER" id="PTHR21363">
    <property type="entry name" value="PREPHENATE DEHYDROGENASE"/>
    <property type="match status" value="1"/>
</dbReference>
<comment type="caution">
    <text evidence="12">The sequence shown here is derived from an EMBL/GenBank/DDBJ whole genome shotgun (WGS) entry which is preliminary data.</text>
</comment>
<dbReference type="GO" id="GO:0070403">
    <property type="term" value="F:NAD+ binding"/>
    <property type="evidence" value="ECO:0007669"/>
    <property type="project" value="InterPro"/>
</dbReference>
<evidence type="ECO:0000313" key="13">
    <source>
        <dbReference type="Proteomes" id="UP000004621"/>
    </source>
</evidence>